<dbReference type="Proteomes" id="UP000283295">
    <property type="component" value="Unassembled WGS sequence"/>
</dbReference>
<organism evidence="1 2">
    <name type="scientific">Coprococcus eutactus</name>
    <dbReference type="NCBI Taxonomy" id="33043"/>
    <lineage>
        <taxon>Bacteria</taxon>
        <taxon>Bacillati</taxon>
        <taxon>Bacillota</taxon>
        <taxon>Clostridia</taxon>
        <taxon>Lachnospirales</taxon>
        <taxon>Lachnospiraceae</taxon>
        <taxon>Coprococcus</taxon>
    </lineage>
</organism>
<dbReference type="EMBL" id="QRVK01000017">
    <property type="protein sequence ID" value="RGS41723.1"/>
    <property type="molecule type" value="Genomic_DNA"/>
</dbReference>
<gene>
    <name evidence="1" type="ORF">DWX94_07910</name>
</gene>
<reference evidence="1 2" key="1">
    <citation type="submission" date="2018-08" db="EMBL/GenBank/DDBJ databases">
        <title>A genome reference for cultivated species of the human gut microbiota.</title>
        <authorList>
            <person name="Zou Y."/>
            <person name="Xue W."/>
            <person name="Luo G."/>
        </authorList>
    </citation>
    <scope>NUCLEOTIDE SEQUENCE [LARGE SCALE GENOMIC DNA]</scope>
    <source>
        <strain evidence="1 2">AF22-21</strain>
    </source>
</reference>
<name>A0A412IRG6_9FIRM</name>
<evidence type="ECO:0000313" key="2">
    <source>
        <dbReference type="Proteomes" id="UP000283295"/>
    </source>
</evidence>
<proteinExistence type="predicted"/>
<accession>A0A412IRG6</accession>
<evidence type="ECO:0000313" key="1">
    <source>
        <dbReference type="EMBL" id="RGS41723.1"/>
    </source>
</evidence>
<comment type="caution">
    <text evidence="1">The sequence shown here is derived from an EMBL/GenBank/DDBJ whole genome shotgun (WGS) entry which is preliminary data.</text>
</comment>
<dbReference type="OrthoDB" id="2059818at2"/>
<sequence>MKKCKKIVCAIVIACILGGAAFVALEFMGVIDLNSAQKTEEKSETEQDGNKIADDKTEPWHIVFKGYAFSVKPVGLAIIHERGCLNIRSCDDYLIQIDVEDKMMADFWDNREQRKKNIEDAGYVMELEPEKFEIQGKEYIRYIASLANERGAKFDRSYFYQLICDAGEGQRFFTSIRFDEIDIDALSGAERAEVYEKASDEAVAIVAGAVPTEETNDMTGAYWQEDDAMETGVVDSVVNGDTTVSYEIPENYSLQNEGLSGKTYYSDSDKITVVTSIVPYSWMTASDMADRKTRAGISKVTEEGQCEVNGVTFYYYTYSTLYIKDGKRNITYYFNAYADLKDGNIYTVSGFADDNPDAMDRGTYYSFMNITEK</sequence>
<protein>
    <submittedName>
        <fullName evidence="1">Uncharacterized protein</fullName>
    </submittedName>
</protein>
<dbReference type="AlphaFoldDB" id="A0A412IRG6"/>